<keyword evidence="3" id="KW-1185">Reference proteome</keyword>
<comment type="caution">
    <text evidence="2">The sequence shown here is derived from an EMBL/GenBank/DDBJ whole genome shotgun (WGS) entry which is preliminary data.</text>
</comment>
<gene>
    <name evidence="2" type="ORF">G3O08_12950</name>
</gene>
<evidence type="ECO:0000313" key="3">
    <source>
        <dbReference type="Proteomes" id="UP000486602"/>
    </source>
</evidence>
<dbReference type="RefSeq" id="WP_163285804.1">
    <property type="nucleotide sequence ID" value="NZ_JAAGVY010000025.1"/>
</dbReference>
<dbReference type="AlphaFoldDB" id="A0A7K3WU52"/>
<feature type="transmembrane region" description="Helical" evidence="1">
    <location>
        <begin position="56"/>
        <end position="78"/>
    </location>
</feature>
<evidence type="ECO:0000256" key="1">
    <source>
        <dbReference type="SAM" id="Phobius"/>
    </source>
</evidence>
<sequence length="125" mass="14008">MKISQTGKIIIGILTIAQLFIGLFALIWFFSTFLPVIIGGNEAEIEQLLMLSIGKFIIMAIVLGVLSCGVLIFYLVHAGTNKYISITMKVIWILLLIFFGSIVEVVYFFMEIVPEKSMTGRIEQN</sequence>
<accession>A0A7K3WU52</accession>
<keyword evidence="1" id="KW-0812">Transmembrane</keyword>
<name>A0A7K3WU52_9FLAO</name>
<evidence type="ECO:0000313" key="2">
    <source>
        <dbReference type="EMBL" id="NEN24412.1"/>
    </source>
</evidence>
<dbReference type="Proteomes" id="UP000486602">
    <property type="component" value="Unassembled WGS sequence"/>
</dbReference>
<feature type="transmembrane region" description="Helical" evidence="1">
    <location>
        <begin position="9"/>
        <end position="36"/>
    </location>
</feature>
<organism evidence="2 3">
    <name type="scientific">Cryomorpha ignava</name>
    <dbReference type="NCBI Taxonomy" id="101383"/>
    <lineage>
        <taxon>Bacteria</taxon>
        <taxon>Pseudomonadati</taxon>
        <taxon>Bacteroidota</taxon>
        <taxon>Flavobacteriia</taxon>
        <taxon>Flavobacteriales</taxon>
        <taxon>Cryomorphaceae</taxon>
        <taxon>Cryomorpha</taxon>
    </lineage>
</organism>
<proteinExistence type="predicted"/>
<protein>
    <submittedName>
        <fullName evidence="2">Uncharacterized protein</fullName>
    </submittedName>
</protein>
<reference evidence="2 3" key="1">
    <citation type="submission" date="2020-02" db="EMBL/GenBank/DDBJ databases">
        <title>Out from the shadows clarifying the taxonomy of the family Cryomorphaceae and related taxa by utilizing the GTDB taxonomic framework.</title>
        <authorList>
            <person name="Bowman J.P."/>
        </authorList>
    </citation>
    <scope>NUCLEOTIDE SEQUENCE [LARGE SCALE GENOMIC DNA]</scope>
    <source>
        <strain evidence="2 3">QSSC 1-22</strain>
    </source>
</reference>
<keyword evidence="1" id="KW-0472">Membrane</keyword>
<dbReference type="EMBL" id="JAAGVY010000025">
    <property type="protein sequence ID" value="NEN24412.1"/>
    <property type="molecule type" value="Genomic_DNA"/>
</dbReference>
<keyword evidence="1" id="KW-1133">Transmembrane helix</keyword>
<feature type="transmembrane region" description="Helical" evidence="1">
    <location>
        <begin position="90"/>
        <end position="110"/>
    </location>
</feature>